<gene>
    <name evidence="2" type="ORF">THAOC_25681</name>
</gene>
<reference evidence="2 3" key="1">
    <citation type="journal article" date="2012" name="Genome Biol.">
        <title>Genome and low-iron response of an oceanic diatom adapted to chronic iron limitation.</title>
        <authorList>
            <person name="Lommer M."/>
            <person name="Specht M."/>
            <person name="Roy A.S."/>
            <person name="Kraemer L."/>
            <person name="Andreson R."/>
            <person name="Gutowska M.A."/>
            <person name="Wolf J."/>
            <person name="Bergner S.V."/>
            <person name="Schilhabel M.B."/>
            <person name="Klostermeier U.C."/>
            <person name="Beiko R.G."/>
            <person name="Rosenstiel P."/>
            <person name="Hippler M."/>
            <person name="Laroche J."/>
        </authorList>
    </citation>
    <scope>NUCLEOTIDE SEQUENCE [LARGE SCALE GENOMIC DNA]</scope>
    <source>
        <strain evidence="2 3">CCMP1005</strain>
    </source>
</reference>
<proteinExistence type="predicted"/>
<dbReference type="Proteomes" id="UP000266841">
    <property type="component" value="Unassembled WGS sequence"/>
</dbReference>
<feature type="non-terminal residue" evidence="2">
    <location>
        <position position="52"/>
    </location>
</feature>
<organism evidence="2 3">
    <name type="scientific">Thalassiosira oceanica</name>
    <name type="common">Marine diatom</name>
    <dbReference type="NCBI Taxonomy" id="159749"/>
    <lineage>
        <taxon>Eukaryota</taxon>
        <taxon>Sar</taxon>
        <taxon>Stramenopiles</taxon>
        <taxon>Ochrophyta</taxon>
        <taxon>Bacillariophyta</taxon>
        <taxon>Coscinodiscophyceae</taxon>
        <taxon>Thalassiosirophycidae</taxon>
        <taxon>Thalassiosirales</taxon>
        <taxon>Thalassiosiraceae</taxon>
        <taxon>Thalassiosira</taxon>
    </lineage>
</organism>
<keyword evidence="3" id="KW-1185">Reference proteome</keyword>
<feature type="chain" id="PRO_5003839615" evidence="1">
    <location>
        <begin position="24"/>
        <end position="52"/>
    </location>
</feature>
<evidence type="ECO:0000313" key="2">
    <source>
        <dbReference type="EMBL" id="EJK54671.1"/>
    </source>
</evidence>
<name>K0S0V2_THAOC</name>
<feature type="signal peptide" evidence="1">
    <location>
        <begin position="1"/>
        <end position="23"/>
    </location>
</feature>
<evidence type="ECO:0000313" key="3">
    <source>
        <dbReference type="Proteomes" id="UP000266841"/>
    </source>
</evidence>
<keyword evidence="1" id="KW-0732">Signal</keyword>
<sequence>MQLKLFSASAALAPLAFLQASSAEPVERAAGATYDLDMHDVETGIWSSLPIF</sequence>
<dbReference type="EMBL" id="AGNL01035471">
    <property type="protein sequence ID" value="EJK54671.1"/>
    <property type="molecule type" value="Genomic_DNA"/>
</dbReference>
<dbReference type="AlphaFoldDB" id="K0S0V2"/>
<accession>K0S0V2</accession>
<protein>
    <submittedName>
        <fullName evidence="2">Uncharacterized protein</fullName>
    </submittedName>
</protein>
<comment type="caution">
    <text evidence="2">The sequence shown here is derived from an EMBL/GenBank/DDBJ whole genome shotgun (WGS) entry which is preliminary data.</text>
</comment>
<evidence type="ECO:0000256" key="1">
    <source>
        <dbReference type="SAM" id="SignalP"/>
    </source>
</evidence>